<reference evidence="2" key="1">
    <citation type="submission" date="2021-07" db="EMBL/GenBank/DDBJ databases">
        <title>Pseudohoeflea marina sp. nov. a polyhydroxyalcanoate-producing bacterium.</title>
        <authorList>
            <person name="Zheng W."/>
            <person name="Yu S."/>
            <person name="Huang Y."/>
        </authorList>
    </citation>
    <scope>NUCLEOTIDE SEQUENCE</scope>
    <source>
        <strain evidence="2">DP4N28-3</strain>
    </source>
</reference>
<comment type="caution">
    <text evidence="2">The sequence shown here is derived from an EMBL/GenBank/DDBJ whole genome shotgun (WGS) entry which is preliminary data.</text>
</comment>
<keyword evidence="3" id="KW-1185">Reference proteome</keyword>
<dbReference type="Proteomes" id="UP001430804">
    <property type="component" value="Unassembled WGS sequence"/>
</dbReference>
<dbReference type="EMBL" id="JAHWQX010000004">
    <property type="protein sequence ID" value="MBW3098641.1"/>
    <property type="molecule type" value="Genomic_DNA"/>
</dbReference>
<organism evidence="2 3">
    <name type="scientific">Pseudohoeflea coraliihabitans</name>
    <dbReference type="NCBI Taxonomy" id="2860393"/>
    <lineage>
        <taxon>Bacteria</taxon>
        <taxon>Pseudomonadati</taxon>
        <taxon>Pseudomonadota</taxon>
        <taxon>Alphaproteobacteria</taxon>
        <taxon>Hyphomicrobiales</taxon>
        <taxon>Rhizobiaceae</taxon>
        <taxon>Pseudohoeflea</taxon>
    </lineage>
</organism>
<name>A0ABS6WRQ0_9HYPH</name>
<protein>
    <recommendedName>
        <fullName evidence="1">DUF6456 domain-containing protein</fullName>
    </recommendedName>
</protein>
<evidence type="ECO:0000313" key="3">
    <source>
        <dbReference type="Proteomes" id="UP001430804"/>
    </source>
</evidence>
<dbReference type="RefSeq" id="WP_219202965.1">
    <property type="nucleotide sequence ID" value="NZ_JAHWQX010000004.1"/>
</dbReference>
<dbReference type="InterPro" id="IPR045599">
    <property type="entry name" value="DUF6456"/>
</dbReference>
<sequence>MTRDDSATTRRARLKLYRFLAHAGDQGCSCARAVHTAGPEEGLALERPDGRSLTVAAACLTQALRRGGVTSVDRRLRLTRAGVQSLKRLLAEDDGFADQHGERTFRPCADGERVKINLDESPLGGLARLRRRDGTRWFPSDLLDAGDRLRADFTRGHYMPGISASMQPVVSRGTTNRTSGVADLADAALAARLRVEKALDAVGPELAGLLVDICCFLKGLETVERERQWPQRSAKLLLHAGLEMLARHYRGPRRKEPHQTTARCWGAPGYRPDLAADLERNTGTSRDLSS</sequence>
<accession>A0ABS6WRQ0</accession>
<dbReference type="Pfam" id="PF20057">
    <property type="entry name" value="DUF6456"/>
    <property type="match status" value="1"/>
</dbReference>
<gene>
    <name evidence="2" type="ORF">KY465_15255</name>
</gene>
<evidence type="ECO:0000259" key="1">
    <source>
        <dbReference type="Pfam" id="PF20057"/>
    </source>
</evidence>
<proteinExistence type="predicted"/>
<feature type="domain" description="DUF6456" evidence="1">
    <location>
        <begin position="115"/>
        <end position="250"/>
    </location>
</feature>
<evidence type="ECO:0000313" key="2">
    <source>
        <dbReference type="EMBL" id="MBW3098641.1"/>
    </source>
</evidence>